<accession>A0A9X1UVM5</accession>
<dbReference type="Gene3D" id="1.25.40.10">
    <property type="entry name" value="Tetratricopeptide repeat domain"/>
    <property type="match status" value="1"/>
</dbReference>
<organism evidence="1 2">
    <name type="scientific">Christiangramia crocea</name>
    <dbReference type="NCBI Taxonomy" id="2904124"/>
    <lineage>
        <taxon>Bacteria</taxon>
        <taxon>Pseudomonadati</taxon>
        <taxon>Bacteroidota</taxon>
        <taxon>Flavobacteriia</taxon>
        <taxon>Flavobacteriales</taxon>
        <taxon>Flavobacteriaceae</taxon>
        <taxon>Christiangramia</taxon>
    </lineage>
</organism>
<dbReference type="InterPro" id="IPR011990">
    <property type="entry name" value="TPR-like_helical_dom_sf"/>
</dbReference>
<dbReference type="RefSeq" id="WP_240097155.1">
    <property type="nucleotide sequence ID" value="NZ_JAJSON010000015.1"/>
</dbReference>
<dbReference type="InterPro" id="IPR054283">
    <property type="entry name" value="DUF7017"/>
</dbReference>
<evidence type="ECO:0000313" key="2">
    <source>
        <dbReference type="Proteomes" id="UP001139344"/>
    </source>
</evidence>
<name>A0A9X1UVM5_9FLAO</name>
<proteinExistence type="predicted"/>
<sequence>MNLFDFSQQISQLKKEGKYQDALSYFKDNKGNFRKEQISGNEYIIADMLTCLRKSSFLDAGLKFLNHYGIEIKGDTKERVLNAYGWLLWSKYKAENQMQHSPEEDYQFEDDEEETEVQDFHYSKTELLQKIEEAILYLIANKNDFNQTLISNLFSVVLKSEKKKAAPNWKLINDFCDQFNPGELSKKCDSIEIEKRGKKIDMELASDFENWYAYKTKALMKLGQWQDCFDKSKEALEKIEKFHYSNEIWFSRRIALSKKNLGNTDETIQELESILKKKKEWFIQKELAELYYEQEEIDKAFRMSIEAINNFGPLEFKVDLLFLMGKIHQKKNEPELAFKHFSLAKLIRTEEQWKIPQKLRDALSSFSFETISPSDIKGLKRELSRYWSSFAKNKEITKKTTGSRGKVIKILNDNERGKDGFLDDDGTELYFSISSNFYLTPKITVGSTLLYTITPNPKGKGERVRILKLIS</sequence>
<keyword evidence="2" id="KW-1185">Reference proteome</keyword>
<reference evidence="1" key="1">
    <citation type="submission" date="2021-12" db="EMBL/GenBank/DDBJ databases">
        <title>Description of Gramella crocea sp. nov., a new bacterium isolated from activated sludge.</title>
        <authorList>
            <person name="Zhang X."/>
        </authorList>
    </citation>
    <scope>NUCLEOTIDE SEQUENCE</scope>
    <source>
        <strain evidence="1">YB25</strain>
    </source>
</reference>
<dbReference type="Pfam" id="PF22860">
    <property type="entry name" value="DUF7017"/>
    <property type="match status" value="1"/>
</dbReference>
<dbReference type="Proteomes" id="UP001139344">
    <property type="component" value="Unassembled WGS sequence"/>
</dbReference>
<evidence type="ECO:0000313" key="1">
    <source>
        <dbReference type="EMBL" id="MCG9971150.1"/>
    </source>
</evidence>
<gene>
    <name evidence="1" type="ORF">LU635_05825</name>
</gene>
<dbReference type="EMBL" id="JAJSON010000015">
    <property type="protein sequence ID" value="MCG9971150.1"/>
    <property type="molecule type" value="Genomic_DNA"/>
</dbReference>
<protein>
    <submittedName>
        <fullName evidence="1">Uncharacterized protein</fullName>
    </submittedName>
</protein>
<dbReference type="SUPFAM" id="SSF48452">
    <property type="entry name" value="TPR-like"/>
    <property type="match status" value="1"/>
</dbReference>
<dbReference type="AlphaFoldDB" id="A0A9X1UVM5"/>
<comment type="caution">
    <text evidence="1">The sequence shown here is derived from an EMBL/GenBank/DDBJ whole genome shotgun (WGS) entry which is preliminary data.</text>
</comment>